<evidence type="ECO:0008006" key="3">
    <source>
        <dbReference type="Google" id="ProtNLM"/>
    </source>
</evidence>
<gene>
    <name evidence="1" type="ORF">GCM10016455_14660</name>
</gene>
<evidence type="ECO:0000313" key="1">
    <source>
        <dbReference type="EMBL" id="GHE95166.1"/>
    </source>
</evidence>
<accession>A0ABQ3IWM1</accession>
<dbReference type="EMBL" id="BNCH01000002">
    <property type="protein sequence ID" value="GHE95166.1"/>
    <property type="molecule type" value="Genomic_DNA"/>
</dbReference>
<protein>
    <recommendedName>
        <fullName evidence="3">Rhodanese domain-containing protein</fullName>
    </recommendedName>
</protein>
<keyword evidence="2" id="KW-1185">Reference proteome</keyword>
<organism evidence="1 2">
    <name type="scientific">Aliiroseovarius zhejiangensis</name>
    <dbReference type="NCBI Taxonomy" id="1632025"/>
    <lineage>
        <taxon>Bacteria</taxon>
        <taxon>Pseudomonadati</taxon>
        <taxon>Pseudomonadota</taxon>
        <taxon>Alphaproteobacteria</taxon>
        <taxon>Rhodobacterales</taxon>
        <taxon>Paracoccaceae</taxon>
        <taxon>Aliiroseovarius</taxon>
    </lineage>
</organism>
<dbReference type="Proteomes" id="UP000609802">
    <property type="component" value="Unassembled WGS sequence"/>
</dbReference>
<reference evidence="2" key="1">
    <citation type="journal article" date="2019" name="Int. J. Syst. Evol. Microbiol.">
        <title>The Global Catalogue of Microorganisms (GCM) 10K type strain sequencing project: providing services to taxonomists for standard genome sequencing and annotation.</title>
        <authorList>
            <consortium name="The Broad Institute Genomics Platform"/>
            <consortium name="The Broad Institute Genome Sequencing Center for Infectious Disease"/>
            <person name="Wu L."/>
            <person name="Ma J."/>
        </authorList>
    </citation>
    <scope>NUCLEOTIDE SEQUENCE [LARGE SCALE GENOMIC DNA]</scope>
    <source>
        <strain evidence="2">KCTC 42443</strain>
    </source>
</reference>
<sequence>MHIPKLKRVKVSSEDELRNWLAKNAELRQDVMIVTCNKKSRDKHLSSNRVRELVREKGWNVGRSYTLVGNLEGHVVGHS</sequence>
<comment type="caution">
    <text evidence="1">The sequence shown here is derived from an EMBL/GenBank/DDBJ whole genome shotgun (WGS) entry which is preliminary data.</text>
</comment>
<evidence type="ECO:0000313" key="2">
    <source>
        <dbReference type="Proteomes" id="UP000609802"/>
    </source>
</evidence>
<proteinExistence type="predicted"/>
<name>A0ABQ3IWM1_9RHOB</name>